<comment type="caution">
    <text evidence="1">The sequence shown here is derived from an EMBL/GenBank/DDBJ whole genome shotgun (WGS) entry which is preliminary data.</text>
</comment>
<gene>
    <name evidence="1" type="ORF">RPERSI_LOCUS13450</name>
</gene>
<name>A0ACA9QA22_9GLOM</name>
<evidence type="ECO:0000313" key="1">
    <source>
        <dbReference type="EMBL" id="CAG8743962.1"/>
    </source>
</evidence>
<sequence>MAVKNKSGSLNSNPTSPITGTTVLPIARVKRIIKEDDEITMCAADATFVIAVAAELFIGHFVKQGLERANAEKRKNVLYQDLVLFNSQTNIVVAANATSNCLDVVPQTCKFEKALKTYNDAMKQHDVTRTFDETNSDDSSEESSDDNCDENDADAGHQNNEEDQSNDEFDMISESGQDMSESNTDDLDSIEENGVKSDDSENVDSNSPIHNGNNNEGNGISDSELSDAPTSSNENSSGQL</sequence>
<reference evidence="1" key="1">
    <citation type="submission" date="2021-06" db="EMBL/GenBank/DDBJ databases">
        <authorList>
            <person name="Kallberg Y."/>
            <person name="Tangrot J."/>
            <person name="Rosling A."/>
        </authorList>
    </citation>
    <scope>NUCLEOTIDE SEQUENCE</scope>
    <source>
        <strain evidence="1">MA461A</strain>
    </source>
</reference>
<proteinExistence type="predicted"/>
<keyword evidence="2" id="KW-1185">Reference proteome</keyword>
<evidence type="ECO:0000313" key="2">
    <source>
        <dbReference type="Proteomes" id="UP000789920"/>
    </source>
</evidence>
<accession>A0ACA9QA22</accession>
<dbReference type="Proteomes" id="UP000789920">
    <property type="component" value="Unassembled WGS sequence"/>
</dbReference>
<organism evidence="1 2">
    <name type="scientific">Racocetra persica</name>
    <dbReference type="NCBI Taxonomy" id="160502"/>
    <lineage>
        <taxon>Eukaryota</taxon>
        <taxon>Fungi</taxon>
        <taxon>Fungi incertae sedis</taxon>
        <taxon>Mucoromycota</taxon>
        <taxon>Glomeromycotina</taxon>
        <taxon>Glomeromycetes</taxon>
        <taxon>Diversisporales</taxon>
        <taxon>Gigasporaceae</taxon>
        <taxon>Racocetra</taxon>
    </lineage>
</organism>
<dbReference type="EMBL" id="CAJVQC010029884">
    <property type="protein sequence ID" value="CAG8743962.1"/>
    <property type="molecule type" value="Genomic_DNA"/>
</dbReference>
<protein>
    <submittedName>
        <fullName evidence="1">31505_t:CDS:1</fullName>
    </submittedName>
</protein>